<sequence>MKKLLLLNILLWALQHTICGQTQAADKTQECWEKYDQKTLQLNALQLRSKLITDSLNTLIETLRTNTEHLTKRINRLSGDSAKYQPKIKIINNLEERTKHAEELSANLINDTTGNGFRKLSLIKKTDSINALLAKVNDLTKTSTELEGFKSANNKQLADLKSFYDVSFADLLKITSLDRLKNDSQVFTTLAKETDIPQTLNDLLLFKQAELLLSNKHNKATIESAIKTLQPIINREGTKQLVKLLNDYESLTKNVISTFNQIEKGNVLKAGKTPDLINGKKDKVLRAIEDCVYDNNIDLTRYVYLNQVITAVKKKKMKDVDDDIQEIIHQLETVN</sequence>
<feature type="chain" id="PRO_5010710530" evidence="1">
    <location>
        <begin position="25"/>
        <end position="335"/>
    </location>
</feature>
<proteinExistence type="predicted"/>
<evidence type="ECO:0000313" key="2">
    <source>
        <dbReference type="EMBL" id="OQP39811.1"/>
    </source>
</evidence>
<dbReference type="RefSeq" id="WP_081204306.1">
    <property type="nucleotide sequence ID" value="NZ_FOCZ01000003.1"/>
</dbReference>
<name>A0A1V9E176_9BACT</name>
<dbReference type="STRING" id="354355.SAMN05660816_02037"/>
<keyword evidence="3" id="KW-1185">Reference proteome</keyword>
<accession>A0A1V9E176</accession>
<dbReference type="EMBL" id="LVXG01000078">
    <property type="protein sequence ID" value="OQP39811.1"/>
    <property type="molecule type" value="Genomic_DNA"/>
</dbReference>
<keyword evidence="1" id="KW-0732">Signal</keyword>
<dbReference type="Proteomes" id="UP000192610">
    <property type="component" value="Unassembled WGS sequence"/>
</dbReference>
<dbReference type="AlphaFoldDB" id="A0A1V9E176"/>
<gene>
    <name evidence="2" type="ORF">A4H97_16450</name>
</gene>
<comment type="caution">
    <text evidence="2">The sequence shown here is derived from an EMBL/GenBank/DDBJ whole genome shotgun (WGS) entry which is preliminary data.</text>
</comment>
<organism evidence="2 3">
    <name type="scientific">Niastella yeongjuensis</name>
    <dbReference type="NCBI Taxonomy" id="354355"/>
    <lineage>
        <taxon>Bacteria</taxon>
        <taxon>Pseudomonadati</taxon>
        <taxon>Bacteroidota</taxon>
        <taxon>Chitinophagia</taxon>
        <taxon>Chitinophagales</taxon>
        <taxon>Chitinophagaceae</taxon>
        <taxon>Niastella</taxon>
    </lineage>
</organism>
<feature type="signal peptide" evidence="1">
    <location>
        <begin position="1"/>
        <end position="24"/>
    </location>
</feature>
<evidence type="ECO:0000256" key="1">
    <source>
        <dbReference type="SAM" id="SignalP"/>
    </source>
</evidence>
<protein>
    <submittedName>
        <fullName evidence="2">Uncharacterized protein</fullName>
    </submittedName>
</protein>
<evidence type="ECO:0000313" key="3">
    <source>
        <dbReference type="Proteomes" id="UP000192610"/>
    </source>
</evidence>
<reference evidence="3" key="1">
    <citation type="submission" date="2016-04" db="EMBL/GenBank/DDBJ databases">
        <authorList>
            <person name="Chen L."/>
            <person name="Zhuang W."/>
            <person name="Wang G."/>
        </authorList>
    </citation>
    <scope>NUCLEOTIDE SEQUENCE [LARGE SCALE GENOMIC DNA]</scope>
    <source>
        <strain evidence="3">17621</strain>
    </source>
</reference>